<keyword evidence="6" id="KW-1185">Reference proteome</keyword>
<dbReference type="InterPro" id="IPR040446">
    <property type="entry name" value="RRP7"/>
</dbReference>
<feature type="domain" description="Rrp7 RRM-like N-terminal" evidence="4">
    <location>
        <begin position="7"/>
        <end position="185"/>
    </location>
</feature>
<organism evidence="5 6">
    <name type="scientific">Endocarpon pusillum</name>
    <dbReference type="NCBI Taxonomy" id="364733"/>
    <lineage>
        <taxon>Eukaryota</taxon>
        <taxon>Fungi</taxon>
        <taxon>Dikarya</taxon>
        <taxon>Ascomycota</taxon>
        <taxon>Pezizomycotina</taxon>
        <taxon>Eurotiomycetes</taxon>
        <taxon>Chaetothyriomycetidae</taxon>
        <taxon>Verrucariales</taxon>
        <taxon>Verrucariaceae</taxon>
        <taxon>Endocarpon</taxon>
    </lineage>
</organism>
<dbReference type="InterPro" id="IPR040447">
    <property type="entry name" value="RRM_Rrp7"/>
</dbReference>
<dbReference type="Gene3D" id="3.90.1200.10">
    <property type="match status" value="1"/>
</dbReference>
<dbReference type="GO" id="GO:0006364">
    <property type="term" value="P:rRNA processing"/>
    <property type="evidence" value="ECO:0007669"/>
    <property type="project" value="TreeGrafter"/>
</dbReference>
<dbReference type="GO" id="GO:0034456">
    <property type="term" value="C:UTP-C complex"/>
    <property type="evidence" value="ECO:0007669"/>
    <property type="project" value="TreeGrafter"/>
</dbReference>
<gene>
    <name evidence="5" type="ORF">GJ744_011012</name>
</gene>
<name>A0A8H7AD92_9EURO</name>
<feature type="region of interest" description="Disordered" evidence="2">
    <location>
        <begin position="83"/>
        <end position="110"/>
    </location>
</feature>
<evidence type="ECO:0000256" key="2">
    <source>
        <dbReference type="SAM" id="MobiDB-lite"/>
    </source>
</evidence>
<dbReference type="InterPro" id="IPR024326">
    <property type="entry name" value="RRP7_C"/>
</dbReference>
<dbReference type="Pfam" id="PF12923">
    <property type="entry name" value="RRP7"/>
    <property type="match status" value="1"/>
</dbReference>
<dbReference type="AlphaFoldDB" id="A0A8H7AD92"/>
<dbReference type="Gene3D" id="6.10.250.1770">
    <property type="match status" value="1"/>
</dbReference>
<dbReference type="Pfam" id="PF17799">
    <property type="entry name" value="RRM_Rrp7"/>
    <property type="match status" value="1"/>
</dbReference>
<evidence type="ECO:0000259" key="3">
    <source>
        <dbReference type="Pfam" id="PF12923"/>
    </source>
</evidence>
<feature type="domain" description="Ribosomal RNA-processing protein 7 C-terminal" evidence="3">
    <location>
        <begin position="189"/>
        <end position="300"/>
    </location>
</feature>
<proteinExistence type="inferred from homology"/>
<evidence type="ECO:0008006" key="7">
    <source>
        <dbReference type="Google" id="ProtNLM"/>
    </source>
</evidence>
<reference evidence="5" key="1">
    <citation type="submission" date="2020-02" db="EMBL/GenBank/DDBJ databases">
        <authorList>
            <person name="Palmer J.M."/>
        </authorList>
    </citation>
    <scope>NUCLEOTIDE SEQUENCE</scope>
    <source>
        <strain evidence="5">EPUS1.4</strain>
        <tissue evidence="5">Thallus</tissue>
    </source>
</reference>
<dbReference type="GO" id="GO:0000028">
    <property type="term" value="P:ribosomal small subunit assembly"/>
    <property type="evidence" value="ECO:0007669"/>
    <property type="project" value="TreeGrafter"/>
</dbReference>
<sequence length="476" mass="53909">MAKIAREVAGFVALPVRFQCPSVFPEAVAHYIYLRPDEPKLPSIESPQSLFLVNIPITTTEQHLRHLFAGQLSAGRIKRVDFSGDTRNPNIPGENVPMAKNSKKRKRATSSALELELETATLPETWDRSIHPSGSHAVVVFVDRPSMEASLKAARKAARLGTTIIWGEGIETRVPPLGLRRYQAHHTMRYPSRKELLSSVDSYMSAYGRMEEARSREEAKKRQQPDEEGFITVTKGARGGVVRKEDAKELGQKQKEKEKETGIENFYRFQMREMRKEQQGELMRKFEEDKRRVAEMRKRRGRIVVVVEMVALYTTEILDLCPSMVKGEYNSSVAMGTVLPGLAPIPIGWGTFESDKNLHFFLQAFHEMVQEVPDMDQLTRMLAEMHFKSAEMCDELTKNCGKPAGTMYGFHVTTQHGKLARDNPWTTTWEEYFVRNMTCMLDHDEKEGGPRAARDGGVATTSFREGHLSALAPYGN</sequence>
<dbReference type="CDD" id="cd12950">
    <property type="entry name" value="RRP7_Rrp7p"/>
    <property type="match status" value="1"/>
</dbReference>
<dbReference type="PANTHER" id="PTHR13191">
    <property type="entry name" value="RIBOSOMAL RNA PROCESSING PROTEIN 7-RELATED"/>
    <property type="match status" value="1"/>
</dbReference>
<dbReference type="Proteomes" id="UP000606974">
    <property type="component" value="Unassembled WGS sequence"/>
</dbReference>
<comment type="caution">
    <text evidence="5">The sequence shown here is derived from an EMBL/GenBank/DDBJ whole genome shotgun (WGS) entry which is preliminary data.</text>
</comment>
<protein>
    <recommendedName>
        <fullName evidence="7">RRM domain-containing protein</fullName>
    </recommendedName>
</protein>
<comment type="similarity">
    <text evidence="1">Belongs to the RRP7 family.</text>
</comment>
<dbReference type="CDD" id="cd12293">
    <property type="entry name" value="dRRM_Rrp7p"/>
    <property type="match status" value="1"/>
</dbReference>
<dbReference type="PANTHER" id="PTHR13191:SF0">
    <property type="entry name" value="RIBOSOMAL RNA-PROCESSING PROTEIN 7 HOMOLOG A-RELATED"/>
    <property type="match status" value="1"/>
</dbReference>
<dbReference type="OrthoDB" id="5390at2759"/>
<evidence type="ECO:0000313" key="5">
    <source>
        <dbReference type="EMBL" id="KAF7506988.1"/>
    </source>
</evidence>
<evidence type="ECO:0000313" key="6">
    <source>
        <dbReference type="Proteomes" id="UP000606974"/>
    </source>
</evidence>
<dbReference type="GO" id="GO:0032545">
    <property type="term" value="C:CURI complex"/>
    <property type="evidence" value="ECO:0007669"/>
    <property type="project" value="TreeGrafter"/>
</dbReference>
<accession>A0A8H7AD92</accession>
<dbReference type="EMBL" id="JAACFV010000076">
    <property type="protein sequence ID" value="KAF7506988.1"/>
    <property type="molecule type" value="Genomic_DNA"/>
</dbReference>
<evidence type="ECO:0000256" key="1">
    <source>
        <dbReference type="ARBA" id="ARBA00006110"/>
    </source>
</evidence>
<evidence type="ECO:0000259" key="4">
    <source>
        <dbReference type="Pfam" id="PF17799"/>
    </source>
</evidence>